<evidence type="ECO:0000313" key="4">
    <source>
        <dbReference type="Proteomes" id="UP000466586"/>
    </source>
</evidence>
<name>A0A7K1YCW0_9SPHI</name>
<keyword evidence="3" id="KW-0675">Receptor</keyword>
<reference evidence="3 4" key="1">
    <citation type="submission" date="2019-11" db="EMBL/GenBank/DDBJ databases">
        <title>Pedobacter sp. HMF7647 Genome sequencing and assembly.</title>
        <authorList>
            <person name="Kang H."/>
            <person name="Kim H."/>
            <person name="Joh K."/>
        </authorList>
    </citation>
    <scope>NUCLEOTIDE SEQUENCE [LARGE SCALE GENOMIC DNA]</scope>
    <source>
        <strain evidence="3 4">HMF7647</strain>
    </source>
</reference>
<protein>
    <submittedName>
        <fullName evidence="3">TonB-dependent receptor plug domain-containing protein</fullName>
    </submittedName>
</protein>
<dbReference type="InterPro" id="IPR008969">
    <property type="entry name" value="CarboxyPept-like_regulatory"/>
</dbReference>
<dbReference type="Pfam" id="PF13715">
    <property type="entry name" value="CarbopepD_reg_2"/>
    <property type="match status" value="1"/>
</dbReference>
<sequence length="793" mass="89205">MRLLFAVYLIFCCAGSFAQNARLIKGTVKSEKGISLEGVIVKCRVAATVTKTDLNGFYTIKAHSGEVILQFSLLGYQQQTIVLQPGENNVKDVILTAQVLSLDEVTVTNENGRRLNSASIDLTELKSYPAASGNFESFLKTQPGVSVNNELSYQYQVRGGSYNENLVYINDVELFKPSLISNGQQEGLSLVNAELAGSVGFSAGGFESRYGDKMSSVLNVRYNKPDCTSMTASVGLLGLSASYKGLFNNSFILAGFRAKTNKSILNDQPVKGSYQPDFYDFQLLAQSDLSPKFTGSVMSIYNFSGFKLAPQNRETVFGAQNQILDLAVNYAGEEEDTFQSWMGAMNFTWKPSKNLTFKSIISAFIINEDKTYDLYGAYSFDGTNDYSNGPDSIKPVTIYGYQSQLGFNKLRTRIINSEVKSYLKHKDFLWESGLKYERNRFYNNEHTVTEIDSVADSVNYNNRLIANRLMFYLQTAGKISRELNINAGFRMNYNSVNNETLFSPRAGIAYFPAAHPTVNYKFSIGIYNQPPFYMELKNKTGALNTSIKSQKSVHFIGGVNHSFHALGETLNFSSEVYYKLLRDQIPYKIDNLTINYLTDQKSKGYAMGADFAVNGEFVSGLRSAFRLSLMKTAEDIQGDYYYTKDGSGNTVKIEPGYLKRPTDQRLNFSVFFQDKFLSDPTYKVHLNMLYGSSLPVGPPQTPRYTDNFEIPSYKRVDIGFSKDLIDKESRKTPAFLKRNFNTLAIYLEVLNLLNIKNTVSYLWIADMNNNQYAVPNYLTSRQISFRIIANFKN</sequence>
<organism evidence="3 4">
    <name type="scientific">Hufsiella arboris</name>
    <dbReference type="NCBI Taxonomy" id="2695275"/>
    <lineage>
        <taxon>Bacteria</taxon>
        <taxon>Pseudomonadati</taxon>
        <taxon>Bacteroidota</taxon>
        <taxon>Sphingobacteriia</taxon>
        <taxon>Sphingobacteriales</taxon>
        <taxon>Sphingobacteriaceae</taxon>
        <taxon>Hufsiella</taxon>
    </lineage>
</organism>
<dbReference type="Gene3D" id="2.60.40.1120">
    <property type="entry name" value="Carboxypeptidase-like, regulatory domain"/>
    <property type="match status" value="1"/>
</dbReference>
<dbReference type="InterPro" id="IPR037066">
    <property type="entry name" value="Plug_dom_sf"/>
</dbReference>
<dbReference type="RefSeq" id="WP_160845590.1">
    <property type="nucleotide sequence ID" value="NZ_WVHT01000007.1"/>
</dbReference>
<dbReference type="SUPFAM" id="SSF49464">
    <property type="entry name" value="Carboxypeptidase regulatory domain-like"/>
    <property type="match status" value="1"/>
</dbReference>
<feature type="signal peptide" evidence="1">
    <location>
        <begin position="1"/>
        <end position="18"/>
    </location>
</feature>
<feature type="domain" description="TonB-dependent receptor plug" evidence="2">
    <location>
        <begin position="131"/>
        <end position="212"/>
    </location>
</feature>
<feature type="chain" id="PRO_5029735474" evidence="1">
    <location>
        <begin position="19"/>
        <end position="793"/>
    </location>
</feature>
<keyword evidence="1" id="KW-0732">Signal</keyword>
<accession>A0A7K1YCW0</accession>
<comment type="caution">
    <text evidence="3">The sequence shown here is derived from an EMBL/GenBank/DDBJ whole genome shotgun (WGS) entry which is preliminary data.</text>
</comment>
<evidence type="ECO:0000259" key="2">
    <source>
        <dbReference type="Pfam" id="PF07715"/>
    </source>
</evidence>
<dbReference type="EMBL" id="WVHT01000007">
    <property type="protein sequence ID" value="MXV52422.1"/>
    <property type="molecule type" value="Genomic_DNA"/>
</dbReference>
<keyword evidence="4" id="KW-1185">Reference proteome</keyword>
<evidence type="ECO:0000256" key="1">
    <source>
        <dbReference type="SAM" id="SignalP"/>
    </source>
</evidence>
<dbReference type="Proteomes" id="UP000466586">
    <property type="component" value="Unassembled WGS sequence"/>
</dbReference>
<evidence type="ECO:0000313" key="3">
    <source>
        <dbReference type="EMBL" id="MXV52422.1"/>
    </source>
</evidence>
<dbReference type="InterPro" id="IPR012910">
    <property type="entry name" value="Plug_dom"/>
</dbReference>
<dbReference type="AlphaFoldDB" id="A0A7K1YCW0"/>
<dbReference type="SUPFAM" id="SSF56935">
    <property type="entry name" value="Porins"/>
    <property type="match status" value="1"/>
</dbReference>
<proteinExistence type="predicted"/>
<dbReference type="Pfam" id="PF07715">
    <property type="entry name" value="Plug"/>
    <property type="match status" value="1"/>
</dbReference>
<dbReference type="Gene3D" id="2.170.130.10">
    <property type="entry name" value="TonB-dependent receptor, plug domain"/>
    <property type="match status" value="1"/>
</dbReference>
<gene>
    <name evidence="3" type="ORF">GS399_15715</name>
</gene>